<evidence type="ECO:0000313" key="1">
    <source>
        <dbReference type="EMBL" id="KKN96695.1"/>
    </source>
</evidence>
<gene>
    <name evidence="1" type="ORF">LCGC14_0163390</name>
</gene>
<proteinExistence type="predicted"/>
<organism evidence="1">
    <name type="scientific">marine sediment metagenome</name>
    <dbReference type="NCBI Taxonomy" id="412755"/>
    <lineage>
        <taxon>unclassified sequences</taxon>
        <taxon>metagenomes</taxon>
        <taxon>ecological metagenomes</taxon>
    </lineage>
</organism>
<comment type="caution">
    <text evidence="1">The sequence shown here is derived from an EMBL/GenBank/DDBJ whole genome shotgun (WGS) entry which is preliminary data.</text>
</comment>
<accession>A0A0F9UUD5</accession>
<dbReference type="AlphaFoldDB" id="A0A0F9UUD5"/>
<reference evidence="1" key="1">
    <citation type="journal article" date="2015" name="Nature">
        <title>Complex archaea that bridge the gap between prokaryotes and eukaryotes.</title>
        <authorList>
            <person name="Spang A."/>
            <person name="Saw J.H."/>
            <person name="Jorgensen S.L."/>
            <person name="Zaremba-Niedzwiedzka K."/>
            <person name="Martijn J."/>
            <person name="Lind A.E."/>
            <person name="van Eijk R."/>
            <person name="Schleper C."/>
            <person name="Guy L."/>
            <person name="Ettema T.J."/>
        </authorList>
    </citation>
    <scope>NUCLEOTIDE SEQUENCE</scope>
</reference>
<sequence length="321" mass="36610">MDATRTAIRKLLLEADVREKLELKDFNEYARLVADAYEEAPSYDPDAARHWEALNSSNKILFRRFLGRSRVEYTDEDPYESSEEMQRDFRETGVLKIYSGDSEHPVFSVEDNLLFRTVHDYFTHIARGQPFTLRGELAAYNTHAKLATVEARPALFTEVVGQAAYYIVHGRFAEQKVAVLQGFDYANVGAVEGYEIQDKSLVRAEAVLDEAPANYLTVGHGEGTDAWIWDEGRLRVASDEGVDPNKFHNLIYDTQGAPDFGGRYDPQRREASITAWDLLDNPIAARKAKVVVKRLVDRFPEVEAVWYFSGQQRGRPGQRMY</sequence>
<protein>
    <submittedName>
        <fullName evidence="1">Uncharacterized protein</fullName>
    </submittedName>
</protein>
<name>A0A0F9UUD5_9ZZZZ</name>
<dbReference type="EMBL" id="LAZR01000062">
    <property type="protein sequence ID" value="KKN96695.1"/>
    <property type="molecule type" value="Genomic_DNA"/>
</dbReference>